<protein>
    <submittedName>
        <fullName evidence="2 3">Uncharacterized protein</fullName>
    </submittedName>
</protein>
<evidence type="ECO:0000313" key="3">
    <source>
        <dbReference type="EnsemblPlants" id="KQL23252"/>
    </source>
</evidence>
<dbReference type="EMBL" id="CM003529">
    <property type="protein sequence ID" value="RCV10361.1"/>
    <property type="molecule type" value="Genomic_DNA"/>
</dbReference>
<dbReference type="OrthoDB" id="737323at2759"/>
<proteinExistence type="predicted"/>
<dbReference type="PANTHER" id="PTHR34483:SF5">
    <property type="entry name" value="TRANSMEMBRANE PROTEIN"/>
    <property type="match status" value="1"/>
</dbReference>
<accession>K3ZVN6</accession>
<evidence type="ECO:0000313" key="4">
    <source>
        <dbReference type="Proteomes" id="UP000004995"/>
    </source>
</evidence>
<feature type="transmembrane region" description="Helical" evidence="1">
    <location>
        <begin position="171"/>
        <end position="204"/>
    </location>
</feature>
<dbReference type="eggNOG" id="ENOG502SRG5">
    <property type="taxonomic scope" value="Eukaryota"/>
</dbReference>
<evidence type="ECO:0000256" key="1">
    <source>
        <dbReference type="SAM" id="Phobius"/>
    </source>
</evidence>
<organism evidence="3 4">
    <name type="scientific">Setaria italica</name>
    <name type="common">Foxtail millet</name>
    <name type="synonym">Panicum italicum</name>
    <dbReference type="NCBI Taxonomy" id="4555"/>
    <lineage>
        <taxon>Eukaryota</taxon>
        <taxon>Viridiplantae</taxon>
        <taxon>Streptophyta</taxon>
        <taxon>Embryophyta</taxon>
        <taxon>Tracheophyta</taxon>
        <taxon>Spermatophyta</taxon>
        <taxon>Magnoliopsida</taxon>
        <taxon>Liliopsida</taxon>
        <taxon>Poales</taxon>
        <taxon>Poaceae</taxon>
        <taxon>PACMAD clade</taxon>
        <taxon>Panicoideae</taxon>
        <taxon>Panicodae</taxon>
        <taxon>Paniceae</taxon>
        <taxon>Cenchrinae</taxon>
        <taxon>Setaria</taxon>
    </lineage>
</organism>
<feature type="transmembrane region" description="Helical" evidence="1">
    <location>
        <begin position="106"/>
        <end position="126"/>
    </location>
</feature>
<keyword evidence="1" id="KW-1133">Transmembrane helix</keyword>
<keyword evidence="4" id="KW-1185">Reference proteome</keyword>
<feature type="transmembrane region" description="Helical" evidence="1">
    <location>
        <begin position="225"/>
        <end position="246"/>
    </location>
</feature>
<reference evidence="2" key="2">
    <citation type="submission" date="2015-07" db="EMBL/GenBank/DDBJ databases">
        <authorList>
            <person name="Noorani M."/>
        </authorList>
    </citation>
    <scope>NUCLEOTIDE SEQUENCE</scope>
    <source>
        <strain evidence="2">Yugu1</strain>
    </source>
</reference>
<feature type="transmembrane region" description="Helical" evidence="1">
    <location>
        <begin position="21"/>
        <end position="40"/>
    </location>
</feature>
<name>K3ZVN6_SETIT</name>
<dbReference type="EnsemblPlants" id="KQL23252">
    <property type="protein sequence ID" value="KQL23252"/>
    <property type="gene ID" value="SETIT_030667mg"/>
</dbReference>
<dbReference type="OMA" id="VAEPGCQ"/>
<gene>
    <name evidence="2" type="ORF">SETIT_2G106100v2</name>
</gene>
<dbReference type="EMBL" id="AGNK02000818">
    <property type="status" value="NOT_ANNOTATED_CDS"/>
    <property type="molecule type" value="Genomic_DNA"/>
</dbReference>
<dbReference type="AlphaFoldDB" id="K3ZVN6"/>
<dbReference type="Gramene" id="KQL23252">
    <property type="protein sequence ID" value="KQL23252"/>
    <property type="gene ID" value="SETIT_030667mg"/>
</dbReference>
<keyword evidence="1" id="KW-0472">Membrane</keyword>
<dbReference type="PANTHER" id="PTHR34483">
    <property type="entry name" value="OS09G0129800 PROTEIN"/>
    <property type="match status" value="1"/>
</dbReference>
<keyword evidence="1" id="KW-0812">Transmembrane</keyword>
<feature type="transmembrane region" description="Helical" evidence="1">
    <location>
        <begin position="252"/>
        <end position="272"/>
    </location>
</feature>
<reference evidence="3" key="3">
    <citation type="submission" date="2018-08" db="UniProtKB">
        <authorList>
            <consortium name="EnsemblPlants"/>
        </authorList>
    </citation>
    <scope>IDENTIFICATION</scope>
    <source>
        <strain evidence="3">Yugu1</strain>
    </source>
</reference>
<dbReference type="Proteomes" id="UP000004995">
    <property type="component" value="Unassembled WGS sequence"/>
</dbReference>
<evidence type="ECO:0000313" key="2">
    <source>
        <dbReference type="EMBL" id="RCV10361.1"/>
    </source>
</evidence>
<reference evidence="2 4" key="1">
    <citation type="journal article" date="2012" name="Nat. Biotechnol.">
        <title>Reference genome sequence of the model plant Setaria.</title>
        <authorList>
            <person name="Bennetzen J.L."/>
            <person name="Schmutz J."/>
            <person name="Wang H."/>
            <person name="Percifield R."/>
            <person name="Hawkins J."/>
            <person name="Pontaroli A.C."/>
            <person name="Estep M."/>
            <person name="Feng L."/>
            <person name="Vaughn J.N."/>
            <person name="Grimwood J."/>
            <person name="Jenkins J."/>
            <person name="Barry K."/>
            <person name="Lindquist E."/>
            <person name="Hellsten U."/>
            <person name="Deshpande S."/>
            <person name="Wang X."/>
            <person name="Wu X."/>
            <person name="Mitros T."/>
            <person name="Triplett J."/>
            <person name="Yang X."/>
            <person name="Ye C.Y."/>
            <person name="Mauro-Herrera M."/>
            <person name="Wang L."/>
            <person name="Li P."/>
            <person name="Sharma M."/>
            <person name="Sharma R."/>
            <person name="Ronald P.C."/>
            <person name="Panaud O."/>
            <person name="Kellogg E.A."/>
            <person name="Brutnell T.P."/>
            <person name="Doust A.N."/>
            <person name="Tuskan G.A."/>
            <person name="Rokhsar D."/>
            <person name="Devos K.M."/>
        </authorList>
    </citation>
    <scope>NUCLEOTIDE SEQUENCE [LARGE SCALE GENOMIC DNA]</scope>
    <source>
        <strain evidence="4">cv. Yugu1</strain>
        <strain evidence="2">Yugu1</strain>
    </source>
</reference>
<sequence>MASKSPSFFNFLKEGLLLPTLNRRLFAAVFAIIVASSYLLPLGNDLAIQPFTDEIGIDSKALNGTDPSSQEFLHLIQEIMDDTRKLLITATVGRLVSMSIGSVTQIVILFAAVATYSGELLTFASLLGKAKAQLKGPLLTLAFVYALEIGYSALLPAMARLLTFLMIKQYLALILIGALLIIIACTFLVYFNFICSLSIVVAVAEPGCHGAGAVGRAWRLMKGKLLRAVLFIVVTVVLDAAIWPVLSKMASGLLLGFLYTILMAAVQVFDVCTKTAFYYECKGAPRHRLPWCLPKTR</sequence>
<feature type="transmembrane region" description="Helical" evidence="1">
    <location>
        <begin position="138"/>
        <end position="159"/>
    </location>
</feature>
<dbReference type="HOGENOM" id="CLU_056842_0_0_1"/>